<protein>
    <recommendedName>
        <fullName evidence="3">Scaffold protein Nfu/NifU N-terminal domain-containing protein</fullName>
    </recommendedName>
</protein>
<sequence>MGRIVMIAGHKEERCFRSRIGIDCLTRHKIEQIPGVQCVLNWGTFAIRVFADPNRWDEISPKVIRILEELEGGS</sequence>
<evidence type="ECO:0000313" key="1">
    <source>
        <dbReference type="EMBL" id="KKQ87840.1"/>
    </source>
</evidence>
<gene>
    <name evidence="1" type="ORF">UT11_C0046G0005</name>
</gene>
<accession>A0A0G0LIT6</accession>
<evidence type="ECO:0000313" key="2">
    <source>
        <dbReference type="Proteomes" id="UP000033934"/>
    </source>
</evidence>
<reference evidence="1 2" key="1">
    <citation type="journal article" date="2015" name="Nature">
        <title>rRNA introns, odd ribosomes, and small enigmatic genomes across a large radiation of phyla.</title>
        <authorList>
            <person name="Brown C.T."/>
            <person name="Hug L.A."/>
            <person name="Thomas B.C."/>
            <person name="Sharon I."/>
            <person name="Castelle C.J."/>
            <person name="Singh A."/>
            <person name="Wilkins M.J."/>
            <person name="Williams K.H."/>
            <person name="Banfield J.F."/>
        </authorList>
    </citation>
    <scope>NUCLEOTIDE SEQUENCE [LARGE SCALE GENOMIC DNA]</scope>
</reference>
<organism evidence="1 2">
    <name type="scientific">Berkelbacteria bacterium GW2011_GWA2_38_9</name>
    <dbReference type="NCBI Taxonomy" id="1618334"/>
    <lineage>
        <taxon>Bacteria</taxon>
        <taxon>Candidatus Berkelbacteria</taxon>
    </lineage>
</organism>
<dbReference type="Proteomes" id="UP000033934">
    <property type="component" value="Unassembled WGS sequence"/>
</dbReference>
<dbReference type="EMBL" id="LBVO01000046">
    <property type="protein sequence ID" value="KKQ87840.1"/>
    <property type="molecule type" value="Genomic_DNA"/>
</dbReference>
<comment type="caution">
    <text evidence="1">The sequence shown here is derived from an EMBL/GenBank/DDBJ whole genome shotgun (WGS) entry which is preliminary data.</text>
</comment>
<dbReference type="AlphaFoldDB" id="A0A0G0LIT6"/>
<name>A0A0G0LIT6_9BACT</name>
<proteinExistence type="predicted"/>
<evidence type="ECO:0008006" key="3">
    <source>
        <dbReference type="Google" id="ProtNLM"/>
    </source>
</evidence>